<dbReference type="EMBL" id="JAPMOS010000013">
    <property type="protein sequence ID" value="KAJ4460342.1"/>
    <property type="molecule type" value="Genomic_DNA"/>
</dbReference>
<keyword evidence="2" id="KW-1185">Reference proteome</keyword>
<proteinExistence type="predicted"/>
<accession>A0ABQ8UPF5</accession>
<evidence type="ECO:0000313" key="1">
    <source>
        <dbReference type="EMBL" id="KAJ4460342.1"/>
    </source>
</evidence>
<protein>
    <submittedName>
        <fullName evidence="1">Uncharacterized protein</fullName>
    </submittedName>
</protein>
<reference evidence="1" key="1">
    <citation type="journal article" date="2022" name="bioRxiv">
        <title>Genomics of Preaxostyla Flagellates Illuminates Evolutionary Transitions and the Path Towards Mitochondrial Loss.</title>
        <authorList>
            <person name="Novak L.V.F."/>
            <person name="Treitli S.C."/>
            <person name="Pyrih J."/>
            <person name="Halakuc P."/>
            <person name="Pipaliya S.V."/>
            <person name="Vacek V."/>
            <person name="Brzon O."/>
            <person name="Soukal P."/>
            <person name="Eme L."/>
            <person name="Dacks J.B."/>
            <person name="Karnkowska A."/>
            <person name="Elias M."/>
            <person name="Hampl V."/>
        </authorList>
    </citation>
    <scope>NUCLEOTIDE SEQUENCE</scope>
    <source>
        <strain evidence="1">RCP-MX</strain>
    </source>
</reference>
<gene>
    <name evidence="1" type="ORF">PAPYR_3354</name>
</gene>
<evidence type="ECO:0000313" key="2">
    <source>
        <dbReference type="Proteomes" id="UP001141327"/>
    </source>
</evidence>
<sequence>MISEPRKIKLLESVVEAGKRWKLVKLLDVCDWFAVFSVRTSHRLVEDTYFHRPYRSKPAEYLFELAWGVNTRKRGPMRPPPQIIKYRCSRQQEHDGTKAFGGCSRRSGGSLIAKEMSRLSPDQRLSGQVHCRHHLTYHALR</sequence>
<organism evidence="1 2">
    <name type="scientific">Paratrimastix pyriformis</name>
    <dbReference type="NCBI Taxonomy" id="342808"/>
    <lineage>
        <taxon>Eukaryota</taxon>
        <taxon>Metamonada</taxon>
        <taxon>Preaxostyla</taxon>
        <taxon>Paratrimastigidae</taxon>
        <taxon>Paratrimastix</taxon>
    </lineage>
</organism>
<dbReference type="Proteomes" id="UP001141327">
    <property type="component" value="Unassembled WGS sequence"/>
</dbReference>
<name>A0ABQ8UPF5_9EUKA</name>
<comment type="caution">
    <text evidence="1">The sequence shown here is derived from an EMBL/GenBank/DDBJ whole genome shotgun (WGS) entry which is preliminary data.</text>
</comment>